<sequence length="70" mass="8248">VREETLSQKRDKEEGYLISTKRAIRPQPRGLADLYQDGCHTSTKRASEPLLRWLSYLYQEGYQTSIKRMT</sequence>
<name>A0A2P5BSP9_PARAD</name>
<reference evidence="2" key="1">
    <citation type="submission" date="2016-06" db="EMBL/GenBank/DDBJ databases">
        <title>Parallel loss of symbiosis genes in relatives of nitrogen-fixing non-legume Parasponia.</title>
        <authorList>
            <person name="Van Velzen R."/>
            <person name="Holmer R."/>
            <person name="Bu F."/>
            <person name="Rutten L."/>
            <person name="Van Zeijl A."/>
            <person name="Liu W."/>
            <person name="Santuari L."/>
            <person name="Cao Q."/>
            <person name="Sharma T."/>
            <person name="Shen D."/>
            <person name="Roswanjaya Y."/>
            <person name="Wardhani T."/>
            <person name="Kalhor M.S."/>
            <person name="Jansen J."/>
            <person name="Van den Hoogen J."/>
            <person name="Gungor B."/>
            <person name="Hartog M."/>
            <person name="Hontelez J."/>
            <person name="Verver J."/>
            <person name="Yang W.-C."/>
            <person name="Schijlen E."/>
            <person name="Repin R."/>
            <person name="Schilthuizen M."/>
            <person name="Schranz E."/>
            <person name="Heidstra R."/>
            <person name="Miyata K."/>
            <person name="Fedorova E."/>
            <person name="Kohlen W."/>
            <person name="Bisseling T."/>
            <person name="Smit S."/>
            <person name="Geurts R."/>
        </authorList>
    </citation>
    <scope>NUCLEOTIDE SEQUENCE [LARGE SCALE GENOMIC DNA]</scope>
    <source>
        <strain evidence="2">cv. WU1-14</strain>
    </source>
</reference>
<evidence type="ECO:0000313" key="1">
    <source>
        <dbReference type="EMBL" id="PON51795.1"/>
    </source>
</evidence>
<dbReference type="AlphaFoldDB" id="A0A2P5BSP9"/>
<proteinExistence type="predicted"/>
<comment type="caution">
    <text evidence="1">The sequence shown here is derived from an EMBL/GenBank/DDBJ whole genome shotgun (WGS) entry which is preliminary data.</text>
</comment>
<keyword evidence="2" id="KW-1185">Reference proteome</keyword>
<feature type="non-terminal residue" evidence="1">
    <location>
        <position position="1"/>
    </location>
</feature>
<dbReference type="EMBL" id="JXTB01000228">
    <property type="protein sequence ID" value="PON51795.1"/>
    <property type="molecule type" value="Genomic_DNA"/>
</dbReference>
<gene>
    <name evidence="1" type="ORF">PanWU01x14_213650</name>
</gene>
<accession>A0A2P5BSP9</accession>
<dbReference type="Proteomes" id="UP000237105">
    <property type="component" value="Unassembled WGS sequence"/>
</dbReference>
<evidence type="ECO:0000313" key="2">
    <source>
        <dbReference type="Proteomes" id="UP000237105"/>
    </source>
</evidence>
<organism evidence="1 2">
    <name type="scientific">Parasponia andersonii</name>
    <name type="common">Sponia andersonii</name>
    <dbReference type="NCBI Taxonomy" id="3476"/>
    <lineage>
        <taxon>Eukaryota</taxon>
        <taxon>Viridiplantae</taxon>
        <taxon>Streptophyta</taxon>
        <taxon>Embryophyta</taxon>
        <taxon>Tracheophyta</taxon>
        <taxon>Spermatophyta</taxon>
        <taxon>Magnoliopsida</taxon>
        <taxon>eudicotyledons</taxon>
        <taxon>Gunneridae</taxon>
        <taxon>Pentapetalae</taxon>
        <taxon>rosids</taxon>
        <taxon>fabids</taxon>
        <taxon>Rosales</taxon>
        <taxon>Cannabaceae</taxon>
        <taxon>Parasponia</taxon>
    </lineage>
</organism>
<protein>
    <submittedName>
        <fullName evidence="1">Uncharacterized protein</fullName>
    </submittedName>
</protein>